<name>A0A2I0U1H7_LIMLA</name>
<evidence type="ECO:0000313" key="2">
    <source>
        <dbReference type="Proteomes" id="UP000233556"/>
    </source>
</evidence>
<gene>
    <name evidence="1" type="ORF">llap_9759</name>
</gene>
<organism evidence="1 2">
    <name type="scientific">Limosa lapponica baueri</name>
    <dbReference type="NCBI Taxonomy" id="1758121"/>
    <lineage>
        <taxon>Eukaryota</taxon>
        <taxon>Metazoa</taxon>
        <taxon>Chordata</taxon>
        <taxon>Craniata</taxon>
        <taxon>Vertebrata</taxon>
        <taxon>Euteleostomi</taxon>
        <taxon>Archelosauria</taxon>
        <taxon>Archosauria</taxon>
        <taxon>Dinosauria</taxon>
        <taxon>Saurischia</taxon>
        <taxon>Theropoda</taxon>
        <taxon>Coelurosauria</taxon>
        <taxon>Aves</taxon>
        <taxon>Neognathae</taxon>
        <taxon>Neoaves</taxon>
        <taxon>Charadriiformes</taxon>
        <taxon>Scolopacidae</taxon>
        <taxon>Limosa</taxon>
    </lineage>
</organism>
<proteinExistence type="predicted"/>
<reference evidence="2" key="2">
    <citation type="submission" date="2017-12" db="EMBL/GenBank/DDBJ databases">
        <title>Genome sequence of the Bar-tailed Godwit (Limosa lapponica baueri).</title>
        <authorList>
            <person name="Lima N.C.B."/>
            <person name="Parody-Merino A.M."/>
            <person name="Battley P.F."/>
            <person name="Fidler A.E."/>
            <person name="Prosdocimi F."/>
        </authorList>
    </citation>
    <scope>NUCLEOTIDE SEQUENCE [LARGE SCALE GENOMIC DNA]</scope>
</reference>
<dbReference type="Proteomes" id="UP000233556">
    <property type="component" value="Unassembled WGS sequence"/>
</dbReference>
<sequence length="79" mass="8908">MTASPQNGVPFLHKQHDDVAAANKWMADSEQDFGSMTSVMKVSELGLAETSLELYPSLLVYFPKRFVKLFDIPWSKNDT</sequence>
<reference evidence="2" key="1">
    <citation type="submission" date="2017-11" db="EMBL/GenBank/DDBJ databases">
        <authorList>
            <person name="Lima N.C."/>
            <person name="Parody-Merino A.M."/>
            <person name="Battley P.F."/>
            <person name="Fidler A.E."/>
            <person name="Prosdocimi F."/>
        </authorList>
    </citation>
    <scope>NUCLEOTIDE SEQUENCE [LARGE SCALE GENOMIC DNA]</scope>
</reference>
<accession>A0A2I0U1H7</accession>
<keyword evidence="2" id="KW-1185">Reference proteome</keyword>
<dbReference type="AlphaFoldDB" id="A0A2I0U1H7"/>
<dbReference type="EMBL" id="KZ506379">
    <property type="protein sequence ID" value="PKU39936.1"/>
    <property type="molecule type" value="Genomic_DNA"/>
</dbReference>
<evidence type="ECO:0000313" key="1">
    <source>
        <dbReference type="EMBL" id="PKU39936.1"/>
    </source>
</evidence>
<protein>
    <submittedName>
        <fullName evidence="1">Uncharacterized protein</fullName>
    </submittedName>
</protein>